<feature type="domain" description="Glutaredoxin" evidence="15">
    <location>
        <begin position="513"/>
        <end position="572"/>
    </location>
</feature>
<dbReference type="InterPro" id="IPR014025">
    <property type="entry name" value="Glutaredoxin_subgr"/>
</dbReference>
<keyword evidence="7 14" id="KW-0256">Endoplasmic reticulum</keyword>
<dbReference type="CDD" id="cd03419">
    <property type="entry name" value="GRX_GRXh_1_2_like"/>
    <property type="match status" value="1"/>
</dbReference>
<dbReference type="EMBL" id="JAANQT010000020">
    <property type="protein sequence ID" value="KAG1315835.1"/>
    <property type="molecule type" value="Genomic_DNA"/>
</dbReference>
<evidence type="ECO:0000313" key="17">
    <source>
        <dbReference type="Proteomes" id="UP000716291"/>
    </source>
</evidence>
<comment type="pathway">
    <text evidence="2">Protein modification; protein glycosylation.</text>
</comment>
<evidence type="ECO:0000256" key="11">
    <source>
        <dbReference type="ARBA" id="ARBA00023284"/>
    </source>
</evidence>
<organism evidence="16 17">
    <name type="scientific">Rhizopus oryzae</name>
    <name type="common">Mucormycosis agent</name>
    <name type="synonym">Rhizopus arrhizus var. delemar</name>
    <dbReference type="NCBI Taxonomy" id="64495"/>
    <lineage>
        <taxon>Eukaryota</taxon>
        <taxon>Fungi</taxon>
        <taxon>Fungi incertae sedis</taxon>
        <taxon>Mucoromycota</taxon>
        <taxon>Mucoromycotina</taxon>
        <taxon>Mucoromycetes</taxon>
        <taxon>Mucorales</taxon>
        <taxon>Mucorineae</taxon>
        <taxon>Rhizopodaceae</taxon>
        <taxon>Rhizopus</taxon>
    </lineage>
</organism>
<evidence type="ECO:0000256" key="12">
    <source>
        <dbReference type="ARBA" id="ARBA00044721"/>
    </source>
</evidence>
<gene>
    <name evidence="16" type="ORF">G6F64_000340</name>
</gene>
<feature type="transmembrane region" description="Helical" evidence="14">
    <location>
        <begin position="308"/>
        <end position="329"/>
    </location>
</feature>
<evidence type="ECO:0000256" key="5">
    <source>
        <dbReference type="ARBA" id="ARBA00022679"/>
    </source>
</evidence>
<evidence type="ECO:0000256" key="4">
    <source>
        <dbReference type="ARBA" id="ARBA00022676"/>
    </source>
</evidence>
<proteinExistence type="inferred from homology"/>
<keyword evidence="8 14" id="KW-1133">Transmembrane helix</keyword>
<evidence type="ECO:0000256" key="14">
    <source>
        <dbReference type="RuleBase" id="RU363075"/>
    </source>
</evidence>
<keyword evidence="4 14" id="KW-0328">Glycosyltransferase</keyword>
<feature type="transmembrane region" description="Helical" evidence="14">
    <location>
        <begin position="170"/>
        <end position="196"/>
    </location>
</feature>
<comment type="caution">
    <text evidence="16">The sequence shown here is derived from an EMBL/GenBank/DDBJ whole genome shotgun (WGS) entry which is preliminary data.</text>
</comment>
<keyword evidence="11" id="KW-0676">Redox-active center</keyword>
<dbReference type="InterPro" id="IPR011767">
    <property type="entry name" value="GLR_AS"/>
</dbReference>
<sequence>MKLVLGCLFALIALEIYYAPFTKVEESFNLQATHDILNQVKHYDHLEFPGVVPRTFVGAMLLSALCWPWTKLIPSITLFDQQILVRATLAAIIVLSLGQFSQGIRVLFSKNTAIITIMLIVCQFHFVFWSSRTLPNTLALPLVHLGLSHWLKSMAQTSDRAFHLKQMSRYLTFAGIVFRFEVGILLVILIFTEWIFSRFHLISIVKTITATALLSLITTVPLDSFFWNQLLWPEGMVFYFNAILNKSSEWGTLPFYAYFTNFLPRLLLISYPLMIVAYARDARVRRVLCPMIIYTLVFSLVPHKEWRFIIYTVPVFTAAAATQVNALLIYQRRSSTGRFGLVVLTGGILASFFASLIMFQISSLNYPGGQALKSLHMIDESTPFVSVHIDAETAMTGASLFGQTNTNWKYSKNEKDTTEEDFIEARYTHILTANPEKFNSSLFETAHVTYGIGSIRLILPNKIYQDTGPKKEIINLFGIVRLEVALRPKIYTLRAIYSQKTWVQALLRKYPAILFSKTYCPYCKRAKQLIAKYSNSIKIIEVDLEKNSRDIQLALHSISGQYTFPNLFIHSQSFGGFDNLSELDRQGKLSKLFLEQ</sequence>
<evidence type="ECO:0000256" key="6">
    <source>
        <dbReference type="ARBA" id="ARBA00022692"/>
    </source>
</evidence>
<comment type="subcellular location">
    <subcellularLocation>
        <location evidence="1 14">Endoplasmic reticulum membrane</location>
        <topology evidence="1 14">Multi-pass membrane protein</topology>
    </subcellularLocation>
</comment>
<dbReference type="GO" id="GO:0016491">
    <property type="term" value="F:oxidoreductase activity"/>
    <property type="evidence" value="ECO:0007669"/>
    <property type="project" value="UniProtKB-ARBA"/>
</dbReference>
<comment type="function">
    <text evidence="12">Mannosyltransferase that operates in the biosynthetic pathway of dolichol-linked oligosaccharides, the glycan precursors employed in protein asparagine (N)-glycosylation. The assembly of dolichol-linked oligosaccharides begins on the cytosolic side of the endoplasmic reticulum membrane and finishes in its lumen. The sequential addition of sugars to dolichol pyrophosphate produces dolichol-linked oligosaccharides containing fourteen sugars, including two GlcNAcs, nine mannoses and three glucoses. Once assembled, the oligosaccharide is transferred from the lipid to nascent proteins by oligosaccharyltransferases. In the lumen of the endoplasmic reticulum, adds the eighth mannose residue in an alpha-1,6 linkage onto Man(7)GlcNAc(2)-PP-dolichol to produce Man(8)GlcNAc(2)-PP-dolichol.</text>
</comment>
<accession>A0A9P6XKC6</accession>
<dbReference type="Pfam" id="PF03901">
    <property type="entry name" value="Glyco_transf_22"/>
    <property type="match status" value="1"/>
</dbReference>
<feature type="transmembrane region" description="Helical" evidence="14">
    <location>
        <begin position="255"/>
        <end position="277"/>
    </location>
</feature>
<dbReference type="PANTHER" id="PTHR22760:SF1">
    <property type="entry name" value="DOL-P-MAN:MAN(7)GLCNAC(2)-PP-DOL ALPHA-1,6-MANNOSYLTRANSFERASE"/>
    <property type="match status" value="1"/>
</dbReference>
<dbReference type="PROSITE" id="PS00195">
    <property type="entry name" value="GLUTAREDOXIN_1"/>
    <property type="match status" value="1"/>
</dbReference>
<evidence type="ECO:0000256" key="2">
    <source>
        <dbReference type="ARBA" id="ARBA00004922"/>
    </source>
</evidence>
<comment type="similarity">
    <text evidence="3 14">Belongs to the glycosyltransferase 22 family.</text>
</comment>
<dbReference type="Pfam" id="PF00462">
    <property type="entry name" value="Glutaredoxin"/>
    <property type="match status" value="1"/>
</dbReference>
<dbReference type="InterPro" id="IPR036249">
    <property type="entry name" value="Thioredoxin-like_sf"/>
</dbReference>
<evidence type="ECO:0000256" key="9">
    <source>
        <dbReference type="ARBA" id="ARBA00023136"/>
    </source>
</evidence>
<evidence type="ECO:0000259" key="15">
    <source>
        <dbReference type="Pfam" id="PF00462"/>
    </source>
</evidence>
<comment type="catalytic activity">
    <reaction evidence="13">
        <text>an alpha-D-Man-(1-&gt;2)-alpha-D-Man-(1-&gt;2)-alpha-D-Man-(1-&gt;3)-[alpha-D-Man-(1-&gt;2)-alpha-D-Man-(1-&gt;3)-alpha-D-Man-(1-&gt;6)]-beta-D-Man-(1-&gt;4)-beta-D-GlcNAc-(1-&gt;4)-alpha-D-GlcNAc-diphospho-di-trans,poly-cis-dolichol + a di-trans,poly-cis-dolichyl beta-D-mannosyl phosphate = an alpha-D-Man-(1-&gt;2)-alpha-D-Man-(1-&gt;2)-alpha-D-Man-(1-&gt;3)-[alpha-D-Man-(1-&gt;2)-alpha-D-Man-(1-&gt;3)-[alpha-D-Man-(1-&gt;6)]-alpha-D-Man-(1-&gt;6)]-beta-D-Man-(1-&gt;4)-beta-D-GlcNAc-(1-&gt;4)-alpha-D-GlcNAc-diphospho-di-trans,poly-cis-dolichol + a di-trans,poly-cis-dolichyl phosphate + H(+)</text>
        <dbReference type="Rhea" id="RHEA:29535"/>
        <dbReference type="Rhea" id="RHEA-COMP:19498"/>
        <dbReference type="Rhea" id="RHEA-COMP:19501"/>
        <dbReference type="Rhea" id="RHEA-COMP:19518"/>
        <dbReference type="Rhea" id="RHEA-COMP:19519"/>
        <dbReference type="ChEBI" id="CHEBI:15378"/>
        <dbReference type="ChEBI" id="CHEBI:57683"/>
        <dbReference type="ChEBI" id="CHEBI:58211"/>
        <dbReference type="ChEBI" id="CHEBI:132517"/>
        <dbReference type="ChEBI" id="CHEBI:132519"/>
        <dbReference type="EC" id="2.4.1.260"/>
    </reaction>
    <physiologicalReaction direction="left-to-right" evidence="13">
        <dbReference type="Rhea" id="RHEA:29536"/>
    </physiologicalReaction>
</comment>
<evidence type="ECO:0000313" key="16">
    <source>
        <dbReference type="EMBL" id="KAG1315835.1"/>
    </source>
</evidence>
<dbReference type="Proteomes" id="UP000716291">
    <property type="component" value="Unassembled WGS sequence"/>
</dbReference>
<protein>
    <recommendedName>
        <fullName evidence="14">Mannosyltransferase</fullName>
        <ecNumber evidence="14">2.4.1.-</ecNumber>
    </recommendedName>
</protein>
<dbReference type="GO" id="GO:0005789">
    <property type="term" value="C:endoplasmic reticulum membrane"/>
    <property type="evidence" value="ECO:0007669"/>
    <property type="project" value="UniProtKB-SubCell"/>
</dbReference>
<dbReference type="Gene3D" id="3.40.30.10">
    <property type="entry name" value="Glutaredoxin"/>
    <property type="match status" value="1"/>
</dbReference>
<name>A0A9P6XKC6_RHIOR</name>
<dbReference type="GO" id="GO:0052917">
    <property type="term" value="F:dol-P-Man:Man(7)GlcNAc(2)-PP-Dol alpha-1,6-mannosyltransferase activity"/>
    <property type="evidence" value="ECO:0007669"/>
    <property type="project" value="UniProtKB-EC"/>
</dbReference>
<feature type="transmembrane region" description="Helical" evidence="14">
    <location>
        <begin position="83"/>
        <end position="100"/>
    </location>
</feature>
<keyword evidence="5" id="KW-0808">Transferase</keyword>
<dbReference type="GO" id="GO:0006487">
    <property type="term" value="P:protein N-linked glycosylation"/>
    <property type="evidence" value="ECO:0007669"/>
    <property type="project" value="TreeGrafter"/>
</dbReference>
<evidence type="ECO:0000256" key="13">
    <source>
        <dbReference type="ARBA" id="ARBA00048899"/>
    </source>
</evidence>
<keyword evidence="9 14" id="KW-0472">Membrane</keyword>
<feature type="transmembrane region" description="Helical" evidence="14">
    <location>
        <begin position="341"/>
        <end position="361"/>
    </location>
</feature>
<reference evidence="16" key="1">
    <citation type="journal article" date="2020" name="Microb. Genom.">
        <title>Genetic diversity of clinical and environmental Mucorales isolates obtained from an investigation of mucormycosis cases among solid organ transplant recipients.</title>
        <authorList>
            <person name="Nguyen M.H."/>
            <person name="Kaul D."/>
            <person name="Muto C."/>
            <person name="Cheng S.J."/>
            <person name="Richter R.A."/>
            <person name="Bruno V.M."/>
            <person name="Liu G."/>
            <person name="Beyhan S."/>
            <person name="Sundermann A.J."/>
            <person name="Mounaud S."/>
            <person name="Pasculle A.W."/>
            <person name="Nierman W.C."/>
            <person name="Driscoll E."/>
            <person name="Cumbie R."/>
            <person name="Clancy C.J."/>
            <person name="Dupont C.L."/>
        </authorList>
    </citation>
    <scope>NUCLEOTIDE SEQUENCE</scope>
    <source>
        <strain evidence="16">GL11</strain>
    </source>
</reference>
<dbReference type="AlphaFoldDB" id="A0A9P6XKC6"/>
<dbReference type="InterPro" id="IPR002109">
    <property type="entry name" value="Glutaredoxin"/>
</dbReference>
<feature type="transmembrane region" description="Helical" evidence="14">
    <location>
        <begin position="284"/>
        <end position="302"/>
    </location>
</feature>
<evidence type="ECO:0000256" key="1">
    <source>
        <dbReference type="ARBA" id="ARBA00004477"/>
    </source>
</evidence>
<dbReference type="PROSITE" id="PS51354">
    <property type="entry name" value="GLUTAREDOXIN_2"/>
    <property type="match status" value="1"/>
</dbReference>
<keyword evidence="10" id="KW-1015">Disulfide bond</keyword>
<dbReference type="EC" id="2.4.1.-" evidence="14"/>
<evidence type="ECO:0000256" key="7">
    <source>
        <dbReference type="ARBA" id="ARBA00022824"/>
    </source>
</evidence>
<evidence type="ECO:0000256" key="8">
    <source>
        <dbReference type="ARBA" id="ARBA00022989"/>
    </source>
</evidence>
<dbReference type="OrthoDB" id="19039at2759"/>
<dbReference type="SUPFAM" id="SSF52833">
    <property type="entry name" value="Thioredoxin-like"/>
    <property type="match status" value="1"/>
</dbReference>
<evidence type="ECO:0000256" key="3">
    <source>
        <dbReference type="ARBA" id="ARBA00007063"/>
    </source>
</evidence>
<dbReference type="PRINTS" id="PR00160">
    <property type="entry name" value="GLUTAREDOXIN"/>
</dbReference>
<feature type="transmembrane region" description="Helical" evidence="14">
    <location>
        <begin position="112"/>
        <end position="131"/>
    </location>
</feature>
<feature type="transmembrane region" description="Helical" evidence="14">
    <location>
        <begin position="208"/>
        <end position="227"/>
    </location>
</feature>
<keyword evidence="6 14" id="KW-0812">Transmembrane</keyword>
<evidence type="ECO:0000256" key="10">
    <source>
        <dbReference type="ARBA" id="ARBA00023157"/>
    </source>
</evidence>
<dbReference type="InterPro" id="IPR005599">
    <property type="entry name" value="GPI_mannosylTrfase"/>
</dbReference>
<keyword evidence="17" id="KW-1185">Reference proteome</keyword>
<dbReference type="PANTHER" id="PTHR22760">
    <property type="entry name" value="GLYCOSYLTRANSFERASE"/>
    <property type="match status" value="1"/>
</dbReference>